<feature type="domain" description="C3H1-type" evidence="20">
    <location>
        <begin position="174"/>
        <end position="207"/>
    </location>
</feature>
<dbReference type="Gene3D" id="3.20.20.70">
    <property type="entry name" value="Aldolase class I"/>
    <property type="match status" value="1"/>
</dbReference>
<keyword evidence="17 18" id="KW-0862">Zinc</keyword>
<feature type="region of interest" description="Disordered" evidence="19">
    <location>
        <begin position="1"/>
        <end position="173"/>
    </location>
</feature>
<keyword evidence="6" id="KW-0507">mRNA processing</keyword>
<dbReference type="PROSITE" id="PS01136">
    <property type="entry name" value="UPF0034"/>
    <property type="match status" value="1"/>
</dbReference>
<dbReference type="Proteomes" id="UP001521116">
    <property type="component" value="Unassembled WGS sequence"/>
</dbReference>
<evidence type="ECO:0000256" key="18">
    <source>
        <dbReference type="RuleBase" id="RU291113"/>
    </source>
</evidence>
<feature type="compositionally biased region" description="Basic and acidic residues" evidence="19">
    <location>
        <begin position="335"/>
        <end position="348"/>
    </location>
</feature>
<keyword evidence="8 17" id="KW-0863">Zinc-finger</keyword>
<feature type="compositionally biased region" description="Basic and acidic residues" evidence="19">
    <location>
        <begin position="59"/>
        <end position="68"/>
    </location>
</feature>
<evidence type="ECO:0000256" key="5">
    <source>
        <dbReference type="ARBA" id="ARBA00022643"/>
    </source>
</evidence>
<keyword evidence="22" id="KW-1185">Reference proteome</keyword>
<evidence type="ECO:0000256" key="11">
    <source>
        <dbReference type="ARBA" id="ARBA00023027"/>
    </source>
</evidence>
<evidence type="ECO:0000256" key="9">
    <source>
        <dbReference type="ARBA" id="ARBA00022857"/>
    </source>
</evidence>
<evidence type="ECO:0000313" key="22">
    <source>
        <dbReference type="Proteomes" id="UP001521116"/>
    </source>
</evidence>
<name>A0ABR3SM10_9PEZI</name>
<evidence type="ECO:0000256" key="14">
    <source>
        <dbReference type="ARBA" id="ARBA00048342"/>
    </source>
</evidence>
<evidence type="ECO:0000256" key="7">
    <source>
        <dbReference type="ARBA" id="ARBA00022694"/>
    </source>
</evidence>
<keyword evidence="17 18" id="KW-0479">Metal-binding</keyword>
<keyword evidence="9 18" id="KW-0521">NADP</keyword>
<dbReference type="SUPFAM" id="SSF51395">
    <property type="entry name" value="FMN-linked oxidoreductases"/>
    <property type="match status" value="1"/>
</dbReference>
<evidence type="ECO:0000256" key="3">
    <source>
        <dbReference type="ARBA" id="ARBA00022143"/>
    </source>
</evidence>
<evidence type="ECO:0000256" key="4">
    <source>
        <dbReference type="ARBA" id="ARBA00022630"/>
    </source>
</evidence>
<dbReference type="EMBL" id="JAJVDC020000105">
    <property type="protein sequence ID" value="KAL1624641.1"/>
    <property type="molecule type" value="Genomic_DNA"/>
</dbReference>
<evidence type="ECO:0000256" key="1">
    <source>
        <dbReference type="ARBA" id="ARBA00001917"/>
    </source>
</evidence>
<accession>A0ABR3SM10</accession>
<gene>
    <name evidence="21" type="primary">DUS3</name>
    <name evidence="21" type="ORF">SLS56_007781</name>
</gene>
<comment type="catalytic activity">
    <reaction evidence="16">
        <text>5,6-dihydrouridine(47) in tRNA + NADP(+) = uridine(47) in tRNA + NADPH + H(+)</text>
        <dbReference type="Rhea" id="RHEA:53360"/>
        <dbReference type="Rhea" id="RHEA-COMP:13539"/>
        <dbReference type="Rhea" id="RHEA-COMP:13540"/>
        <dbReference type="ChEBI" id="CHEBI:15378"/>
        <dbReference type="ChEBI" id="CHEBI:57783"/>
        <dbReference type="ChEBI" id="CHEBI:58349"/>
        <dbReference type="ChEBI" id="CHEBI:65315"/>
        <dbReference type="ChEBI" id="CHEBI:74443"/>
        <dbReference type="EC" id="1.3.1.89"/>
    </reaction>
    <physiologicalReaction direction="right-to-left" evidence="16">
        <dbReference type="Rhea" id="RHEA:53362"/>
    </physiologicalReaction>
</comment>
<reference evidence="21 22" key="1">
    <citation type="submission" date="2024-02" db="EMBL/GenBank/DDBJ databases">
        <title>De novo assembly and annotation of 12 fungi associated with fruit tree decline syndrome in Ontario, Canada.</title>
        <authorList>
            <person name="Sulman M."/>
            <person name="Ellouze W."/>
            <person name="Ilyukhin E."/>
        </authorList>
    </citation>
    <scope>NUCLEOTIDE SEQUENCE [LARGE SCALE GENOMIC DNA]</scope>
    <source>
        <strain evidence="21 22">M1-105</strain>
    </source>
</reference>
<evidence type="ECO:0000259" key="20">
    <source>
        <dbReference type="PROSITE" id="PS50103"/>
    </source>
</evidence>
<sequence>MSGEGEIAPTEPLSAAPASVPKNPLDESVSLAPPPPGTVTTESAHPPQPPLPGDSAMTKAEKVERHGFPEPSSPGQGGSGEFESSPAKRIKLEKGQASTNGRDRQKGVAPIKPEYLVDPASLRHGRVVAQKDPDDDAAEASKHAAHDGEQKGGRRAKKDKERGQNKAREHNKARDALPLCSTVAFSNEFSPKECTFGAKCKYEHDVRKYLKEGKREDLSTFKICPVWDVRGWCSAGWKCRLVGTHSEERALPDGRKELVLIEDPERKARADKAKAELGDELGHVNVVSAQAKINLSKKKTKTPKADAYLQYLSQFTEDAKKKDTAPATPAEDGNADSKEAREDNRAQYKEPPFLPSEKRRIYYGPETPVLAPLTTQGNLPFRRLCVDLGAQVTWSEMAMGMPLVQGAKSEWALIKAHESEATPPRFLGKHDVVAGYDNSKDFKFGAQIAGNKPWIALKTVEVLTALAPHLRAIDLNCGCPIDLVYRQGAGSALLDAQGKLDKMLRGMNAVSEQIPITVKIRMGVKDNEPTAEKLVQRLVLGTPEARKSGEGPCGVAAITLHGRSRQQRYTRSADWGYISEVAALINRLNAEKAAMIDTATDVDPRHLPNGGKVYFVGNGDCYSHVDYYRDINEHKVDSVMVARGALIKPWIFEEIEKDQYLDKRSSERLTYIEKFVKYGLETWGSDEMGVGTTRRFLLEWLSFTCRYTPIGLLEHLPPNIQDRAPAFKGRDDMETLLASDNYKDWITISEMFLGKAPETFKFTPKHKSNAYEIEAEG</sequence>
<dbReference type="EC" id="1.3.1.89" evidence="2 18"/>
<evidence type="ECO:0000256" key="19">
    <source>
        <dbReference type="SAM" id="MobiDB-lite"/>
    </source>
</evidence>
<evidence type="ECO:0000256" key="8">
    <source>
        <dbReference type="ARBA" id="ARBA00022771"/>
    </source>
</evidence>
<keyword evidence="7 18" id="KW-0819">tRNA processing</keyword>
<comment type="similarity">
    <text evidence="18">Belongs to the dus family. Dus3 subfamily.</text>
</comment>
<keyword evidence="4 18" id="KW-0285">Flavoprotein</keyword>
<evidence type="ECO:0000313" key="21">
    <source>
        <dbReference type="EMBL" id="KAL1624641.1"/>
    </source>
</evidence>
<keyword evidence="10 18" id="KW-0560">Oxidoreductase</keyword>
<evidence type="ECO:0000256" key="13">
    <source>
        <dbReference type="ARBA" id="ARBA00048266"/>
    </source>
</evidence>
<comment type="cofactor">
    <cofactor evidence="1 18">
        <name>FMN</name>
        <dbReference type="ChEBI" id="CHEBI:58210"/>
    </cofactor>
</comment>
<evidence type="ECO:0000256" key="12">
    <source>
        <dbReference type="ARBA" id="ARBA00045934"/>
    </source>
</evidence>
<proteinExistence type="inferred from homology"/>
<feature type="region of interest" description="Disordered" evidence="19">
    <location>
        <begin position="319"/>
        <end position="351"/>
    </location>
</feature>
<comment type="caution">
    <text evidence="21">The sequence shown here is derived from an EMBL/GenBank/DDBJ whole genome shotgun (WGS) entry which is preliminary data.</text>
</comment>
<dbReference type="Pfam" id="PF25585">
    <property type="entry name" value="zf-CCCH_DUS3L"/>
    <property type="match status" value="1"/>
</dbReference>
<evidence type="ECO:0000256" key="10">
    <source>
        <dbReference type="ARBA" id="ARBA00023002"/>
    </source>
</evidence>
<dbReference type="CDD" id="cd02801">
    <property type="entry name" value="DUS_like_FMN"/>
    <property type="match status" value="1"/>
</dbReference>
<feature type="zinc finger region" description="C3H1-type" evidence="17">
    <location>
        <begin position="174"/>
        <end position="207"/>
    </location>
</feature>
<evidence type="ECO:0000256" key="16">
    <source>
        <dbReference type="ARBA" id="ARBA00049513"/>
    </source>
</evidence>
<organism evidence="21 22">
    <name type="scientific">Neofusicoccum ribis</name>
    <dbReference type="NCBI Taxonomy" id="45134"/>
    <lineage>
        <taxon>Eukaryota</taxon>
        <taxon>Fungi</taxon>
        <taxon>Dikarya</taxon>
        <taxon>Ascomycota</taxon>
        <taxon>Pezizomycotina</taxon>
        <taxon>Dothideomycetes</taxon>
        <taxon>Dothideomycetes incertae sedis</taxon>
        <taxon>Botryosphaeriales</taxon>
        <taxon>Botryosphaeriaceae</taxon>
        <taxon>Neofusicoccum</taxon>
    </lineage>
</organism>
<comment type="catalytic activity">
    <reaction evidence="15">
        <text>a 5,6-dihydrouridine in mRNA + NADP(+) = a uridine in mRNA + NADPH + H(+)</text>
        <dbReference type="Rhea" id="RHEA:69855"/>
        <dbReference type="Rhea" id="RHEA-COMP:14658"/>
        <dbReference type="Rhea" id="RHEA-COMP:17789"/>
        <dbReference type="ChEBI" id="CHEBI:15378"/>
        <dbReference type="ChEBI" id="CHEBI:57783"/>
        <dbReference type="ChEBI" id="CHEBI:58349"/>
        <dbReference type="ChEBI" id="CHEBI:65315"/>
        <dbReference type="ChEBI" id="CHEBI:74443"/>
    </reaction>
    <physiologicalReaction direction="right-to-left" evidence="15">
        <dbReference type="Rhea" id="RHEA:69857"/>
    </physiologicalReaction>
</comment>
<comment type="function">
    <text evidence="12">Catalyzes the synthesis of dihydrouridine, a modified base found in the D-loop of most tRNAs. Specifically modifies U47 in cytoplasmic tRNAs. Catalyzes the synthesis of dihydrouridine in some mRNAs, thereby affecting their translation.</text>
</comment>
<evidence type="ECO:0000256" key="2">
    <source>
        <dbReference type="ARBA" id="ARBA00012376"/>
    </source>
</evidence>
<dbReference type="InterPro" id="IPR000571">
    <property type="entry name" value="Znf_CCCH"/>
</dbReference>
<dbReference type="PANTHER" id="PTHR45846">
    <property type="entry name" value="TRNA-DIHYDROURIDINE(47) SYNTHASE [NAD(P)(+)]-LIKE"/>
    <property type="match status" value="1"/>
</dbReference>
<dbReference type="InterPro" id="IPR018517">
    <property type="entry name" value="tRNA_hU_synthase_CS"/>
</dbReference>
<keyword evidence="11 18" id="KW-0520">NAD</keyword>
<comment type="catalytic activity">
    <reaction evidence="14">
        <text>a 5,6-dihydrouridine in mRNA + NAD(+) = a uridine in mRNA + NADH + H(+)</text>
        <dbReference type="Rhea" id="RHEA:69851"/>
        <dbReference type="Rhea" id="RHEA-COMP:14658"/>
        <dbReference type="Rhea" id="RHEA-COMP:17789"/>
        <dbReference type="ChEBI" id="CHEBI:15378"/>
        <dbReference type="ChEBI" id="CHEBI:57540"/>
        <dbReference type="ChEBI" id="CHEBI:57945"/>
        <dbReference type="ChEBI" id="CHEBI:65315"/>
        <dbReference type="ChEBI" id="CHEBI:74443"/>
    </reaction>
    <physiologicalReaction direction="right-to-left" evidence="14">
        <dbReference type="Rhea" id="RHEA:69853"/>
    </physiologicalReaction>
</comment>
<dbReference type="Pfam" id="PF01207">
    <property type="entry name" value="Dus"/>
    <property type="match status" value="2"/>
</dbReference>
<protein>
    <recommendedName>
        <fullName evidence="3 18">tRNA-dihydrouridine(47) synthase [NAD(P)(+)]</fullName>
        <ecNumber evidence="2 18">1.3.1.89</ecNumber>
    </recommendedName>
    <alternativeName>
        <fullName evidence="18">tRNA-dihydrouridine synthase 3</fullName>
    </alternativeName>
</protein>
<evidence type="ECO:0000256" key="6">
    <source>
        <dbReference type="ARBA" id="ARBA00022664"/>
    </source>
</evidence>
<keyword evidence="5 18" id="KW-0288">FMN</keyword>
<evidence type="ECO:0000256" key="17">
    <source>
        <dbReference type="PROSITE-ProRule" id="PRU00723"/>
    </source>
</evidence>
<dbReference type="PANTHER" id="PTHR45846:SF1">
    <property type="entry name" value="TRNA-DIHYDROURIDINE(47) SYNTHASE [NAD(P)(+)]-LIKE"/>
    <property type="match status" value="1"/>
</dbReference>
<dbReference type="InterPro" id="IPR035587">
    <property type="entry name" value="DUS-like_FMN-bd"/>
</dbReference>
<comment type="catalytic activity">
    <reaction evidence="13">
        <text>5,6-dihydrouridine(47) in tRNA + NAD(+) = uridine(47) in tRNA + NADH + H(+)</text>
        <dbReference type="Rhea" id="RHEA:53364"/>
        <dbReference type="Rhea" id="RHEA-COMP:13539"/>
        <dbReference type="Rhea" id="RHEA-COMP:13540"/>
        <dbReference type="ChEBI" id="CHEBI:15378"/>
        <dbReference type="ChEBI" id="CHEBI:57540"/>
        <dbReference type="ChEBI" id="CHEBI:57945"/>
        <dbReference type="ChEBI" id="CHEBI:65315"/>
        <dbReference type="ChEBI" id="CHEBI:74443"/>
        <dbReference type="EC" id="1.3.1.89"/>
    </reaction>
    <physiologicalReaction direction="right-to-left" evidence="13">
        <dbReference type="Rhea" id="RHEA:53366"/>
    </physiologicalReaction>
</comment>
<dbReference type="InterPro" id="IPR013785">
    <property type="entry name" value="Aldolase_TIM"/>
</dbReference>
<evidence type="ECO:0000256" key="15">
    <source>
        <dbReference type="ARBA" id="ARBA00049447"/>
    </source>
</evidence>
<dbReference type="PROSITE" id="PS50103">
    <property type="entry name" value="ZF_C3H1"/>
    <property type="match status" value="1"/>
</dbReference>
<feature type="compositionally biased region" description="Basic and acidic residues" evidence="19">
    <location>
        <begin position="139"/>
        <end position="173"/>
    </location>
</feature>